<keyword evidence="3" id="KW-1185">Reference proteome</keyword>
<dbReference type="EMBL" id="JARBHB010000010">
    <property type="protein sequence ID" value="KAJ8873891.1"/>
    <property type="molecule type" value="Genomic_DNA"/>
</dbReference>
<dbReference type="Proteomes" id="UP001159363">
    <property type="component" value="Chromosome 9"/>
</dbReference>
<protein>
    <submittedName>
        <fullName evidence="2">Uncharacterized protein</fullName>
    </submittedName>
</protein>
<accession>A0ABQ9GPG2</accession>
<comment type="caution">
    <text evidence="2">The sequence shown here is derived from an EMBL/GenBank/DDBJ whole genome shotgun (WGS) entry which is preliminary data.</text>
</comment>
<feature type="region of interest" description="Disordered" evidence="1">
    <location>
        <begin position="291"/>
        <end position="310"/>
    </location>
</feature>
<evidence type="ECO:0000313" key="3">
    <source>
        <dbReference type="Proteomes" id="UP001159363"/>
    </source>
</evidence>
<reference evidence="2 3" key="1">
    <citation type="submission" date="2023-02" db="EMBL/GenBank/DDBJ databases">
        <title>LHISI_Scaffold_Assembly.</title>
        <authorList>
            <person name="Stuart O.P."/>
            <person name="Cleave R."/>
            <person name="Magrath M.J.L."/>
            <person name="Mikheyev A.S."/>
        </authorList>
    </citation>
    <scope>NUCLEOTIDE SEQUENCE [LARGE SCALE GENOMIC DNA]</scope>
    <source>
        <strain evidence="2">Daus_M_001</strain>
        <tissue evidence="2">Leg muscle</tissue>
    </source>
</reference>
<organism evidence="2 3">
    <name type="scientific">Dryococelus australis</name>
    <dbReference type="NCBI Taxonomy" id="614101"/>
    <lineage>
        <taxon>Eukaryota</taxon>
        <taxon>Metazoa</taxon>
        <taxon>Ecdysozoa</taxon>
        <taxon>Arthropoda</taxon>
        <taxon>Hexapoda</taxon>
        <taxon>Insecta</taxon>
        <taxon>Pterygota</taxon>
        <taxon>Neoptera</taxon>
        <taxon>Polyneoptera</taxon>
        <taxon>Phasmatodea</taxon>
        <taxon>Verophasmatodea</taxon>
        <taxon>Anareolatae</taxon>
        <taxon>Phasmatidae</taxon>
        <taxon>Eurycanthinae</taxon>
        <taxon>Dryococelus</taxon>
    </lineage>
</organism>
<gene>
    <name evidence="2" type="ORF">PR048_024727</name>
</gene>
<proteinExistence type="predicted"/>
<evidence type="ECO:0000313" key="2">
    <source>
        <dbReference type="EMBL" id="KAJ8873891.1"/>
    </source>
</evidence>
<feature type="compositionally biased region" description="Polar residues" evidence="1">
    <location>
        <begin position="232"/>
        <end position="242"/>
    </location>
</feature>
<sequence>MLCKETFIRAPFRLAGQCFTAREYVLLAFSNELRRSASENVIIRLGRSCSNVAMHGIYPTYRVFTGSNRKGWTGERRLFRSPHPSGWGRLSSILATDCPIFLHPGSSLLLSPHTWPVTLKGATARPRNVDSFAQTYRVSQTLCVPGVRRQRGGVCCYPFELRWTVSMLSDRNRRGGEPKEGRYRVMQGGTACKPVHLSLRDLTAYVFTTPRPRARKATVAERFARSPPTKANRVQSSAGSPESCTWESCRTMPLVGGFSRGDRSFRHRSISTSITLIGSDDLDPMRVKRGKNGASPECKGGGNRRTPSKPAHWRYRLFTPLSFGAIPTSENLGANPPGTELGSPRWQATILIPVKGKADLYYLDVFRSYTGLAFSSPEQTKFNTSSPREVRSTKPLMRVSELNSLRCGWLAHVISVGFLGSSSAPPGRFSYTVASVSRQNCDVRRGKWLVSRITASWSWLGGGRGGGGVVVTTPPPLQPTHGARLMNMQDAMSARNPPGFSPGELSTGHPSIAAVGRRKGEAVLSWSAAAAIGATPPPPPPRINEGIEITPGPGVSHPRSAATAHRVPHFPGSAEWTRKVPCQPDDAAGRRVFLGISRSFLPCILALLHTHLTSPSSALKTGPPKSLHSTPPCQPLAKIIIKSPWKEMPQMAAVYPQRDVKRWHIKWRSDMINRIRLERASQKQSSDTHKTPYDRVKRCRERKTNIKASERVNADLAKQRWGSVTLFTSVPCKLHITQANGTEERLYIGRYKLEKNVGTANIRTSELQADPTSSAQREPITMPYVDPRRVDWAARIVIGAVGDCEGARSAARPDAATSYLGAARPECDTGWSKLLGEAGMGGAIGYDPYKGTIPAFVWSGLGKPRETETMMAELGLEPVFSRMQVQLLTTVPTRSRPESFVEDGPWHRYWFLVHYVFRYCVRVRRPGFPASVAPVEVIQEF</sequence>
<name>A0ABQ9GPG2_9NEOP</name>
<evidence type="ECO:0000256" key="1">
    <source>
        <dbReference type="SAM" id="MobiDB-lite"/>
    </source>
</evidence>
<feature type="region of interest" description="Disordered" evidence="1">
    <location>
        <begin position="217"/>
        <end position="242"/>
    </location>
</feature>